<evidence type="ECO:0000256" key="1">
    <source>
        <dbReference type="SAM" id="SignalP"/>
    </source>
</evidence>
<dbReference type="Proteomes" id="UP000005113">
    <property type="component" value="Unassembled WGS sequence"/>
</dbReference>
<evidence type="ECO:0000313" key="3">
    <source>
        <dbReference type="EMBL" id="EJF52577.1"/>
    </source>
</evidence>
<keyword evidence="1" id="KW-0732">Signal</keyword>
<name>J0P557_9BACT</name>
<reference evidence="4" key="1">
    <citation type="journal article" date="2012" name="Stand. Genomic Sci.">
        <title>Permanent draft genome sequence of the gliding predator Saprospira grandis strain Sa g1 (= HR1).</title>
        <authorList>
            <person name="Mavromatis K."/>
            <person name="Chertkov O."/>
            <person name="Lapidus A."/>
            <person name="Nolan M."/>
            <person name="Lucas S."/>
            <person name="Tice H."/>
            <person name="Del Rio T.G."/>
            <person name="Cheng J.F."/>
            <person name="Han C."/>
            <person name="Tapia R."/>
            <person name="Bruce D."/>
            <person name="Goodwin L.A."/>
            <person name="Pitluck S."/>
            <person name="Huntemann M."/>
            <person name="Liolios K."/>
            <person name="Pagani I."/>
            <person name="Ivanova N."/>
            <person name="Mikhailova N."/>
            <person name="Pati A."/>
            <person name="Chen A."/>
            <person name="Palaniappan K."/>
            <person name="Land M."/>
            <person name="Brambilla E.M."/>
            <person name="Rohde M."/>
            <person name="Spring S."/>
            <person name="Goker M."/>
            <person name="Detter J.C."/>
            <person name="Bristow J."/>
            <person name="Eisen J.A."/>
            <person name="Markowitz V."/>
            <person name="Hugenholtz P."/>
            <person name="Kyrpides N.C."/>
            <person name="Klenk H.P."/>
            <person name="Woyke T."/>
        </authorList>
    </citation>
    <scope>NUCLEOTIDE SEQUENCE [LARGE SCALE GENOMIC DNA]</scope>
    <source>
        <strain evidence="4">DSM 2844</strain>
    </source>
</reference>
<sequence>MFYRTLLYLLLCCLSSPALFAQGVQLIPLEENLALKKRSQLKNNQVCPNLQLSLPFFEDFANNPNGIYPDCSRWQDNQAYINDQFGYLPPSLGVATLDGLDQTGAPYDANASVSIPEAADTLTSQAIDLSNRNLSDQIVLSYFYQPQGWGDRPEEGDSLLLEFLDQNGNWQAVRAHAGVPSSISTTDLIDFEEELVVLETDFFHANFQFRFRNLATITGSNDHWNIDYIYLDANRDTSQASNYADVSFRMQPKSPLAPYTAVPWRHFDNTLWSDSIVMQCFNHNGLSGTLDRRYQVYDSAQTGFLLLNSQVPATTYAPSPNPDDDYRDLSLNAFSPFLPSQTTELISRYIIENPSDFQSAARYQANDTAYLKTQLSNYFAYDDASAEMRIIVQGIGTQLAVAFQAQIDDTLRGIYFHLPYFTNRDAELDFINVKVWEDSAGVPGQELFSKDIYKLSYVEGFNGFHYMPLSDFTDSLTPIAIAAGSRFHIGWQQASSTPVPVGFDRNNSDAEAFTHVKVGGNAWQELALGGAVMIRPVLSPSANPVIVSSTTTLAPKTTLDWKVFPNPLAEVLVIEGLEERPNAKLQLYNSLGQLVGQSPAQSRWPLPQLPSGIYYLSVWENGQCLGSKKLLQP</sequence>
<evidence type="ECO:0000313" key="4">
    <source>
        <dbReference type="Proteomes" id="UP000005113"/>
    </source>
</evidence>
<feature type="chain" id="PRO_5003737069" description="Secretion system C-terminal sorting domain-containing protein" evidence="1">
    <location>
        <begin position="22"/>
        <end position="633"/>
    </location>
</feature>
<dbReference type="HOGENOM" id="CLU_022754_0_0_10"/>
<dbReference type="Gene3D" id="2.60.120.260">
    <property type="entry name" value="Galactose-binding domain-like"/>
    <property type="match status" value="1"/>
</dbReference>
<dbReference type="Pfam" id="PF18962">
    <property type="entry name" value="Por_Secre_tail"/>
    <property type="match status" value="1"/>
</dbReference>
<feature type="domain" description="Secretion system C-terminal sorting" evidence="2">
    <location>
        <begin position="563"/>
        <end position="625"/>
    </location>
</feature>
<proteinExistence type="predicted"/>
<dbReference type="RefSeq" id="WP_002657621.1">
    <property type="nucleotide sequence ID" value="NZ_JH719942.1"/>
</dbReference>
<protein>
    <recommendedName>
        <fullName evidence="2">Secretion system C-terminal sorting domain-containing protein</fullName>
    </recommendedName>
</protein>
<dbReference type="OrthoDB" id="1488838at2"/>
<dbReference type="AlphaFoldDB" id="J0P557"/>
<gene>
    <name evidence="3" type="ORF">SapgrDRAFT_0841</name>
</gene>
<evidence type="ECO:0000259" key="2">
    <source>
        <dbReference type="Pfam" id="PF18962"/>
    </source>
</evidence>
<dbReference type="InterPro" id="IPR026444">
    <property type="entry name" value="Secre_tail"/>
</dbReference>
<feature type="signal peptide" evidence="1">
    <location>
        <begin position="1"/>
        <end position="21"/>
    </location>
</feature>
<organism evidence="3 4">
    <name type="scientific">Saprospira grandis DSM 2844</name>
    <dbReference type="NCBI Taxonomy" id="694433"/>
    <lineage>
        <taxon>Bacteria</taxon>
        <taxon>Pseudomonadati</taxon>
        <taxon>Bacteroidota</taxon>
        <taxon>Saprospiria</taxon>
        <taxon>Saprospirales</taxon>
        <taxon>Saprospiraceae</taxon>
        <taxon>Saprospira</taxon>
    </lineage>
</organism>
<accession>J0P557</accession>
<dbReference type="EMBL" id="JH719942">
    <property type="protein sequence ID" value="EJF52577.1"/>
    <property type="molecule type" value="Genomic_DNA"/>
</dbReference>
<dbReference type="NCBIfam" id="TIGR04183">
    <property type="entry name" value="Por_Secre_tail"/>
    <property type="match status" value="1"/>
</dbReference>